<dbReference type="STRING" id="57577.A0A2K3N6T3"/>
<dbReference type="GO" id="GO:0006508">
    <property type="term" value="P:proteolysis"/>
    <property type="evidence" value="ECO:0007669"/>
    <property type="project" value="UniProtKB-KW"/>
</dbReference>
<accession>A0A2K3N6T3</accession>
<evidence type="ECO:0000313" key="7">
    <source>
        <dbReference type="Proteomes" id="UP000236291"/>
    </source>
</evidence>
<dbReference type="AlphaFoldDB" id="A0A2K3N6T3"/>
<name>A0A2K3N6T3_TRIPR</name>
<evidence type="ECO:0000256" key="3">
    <source>
        <dbReference type="ARBA" id="ARBA00022801"/>
    </source>
</evidence>
<evidence type="ECO:0000256" key="4">
    <source>
        <dbReference type="ARBA" id="ARBA00022807"/>
    </source>
</evidence>
<keyword evidence="4" id="KW-0788">Thiol protease</keyword>
<dbReference type="SMART" id="SM00645">
    <property type="entry name" value="Pept_C1"/>
    <property type="match status" value="1"/>
</dbReference>
<keyword evidence="2" id="KW-0645">Protease</keyword>
<evidence type="ECO:0000313" key="6">
    <source>
        <dbReference type="EMBL" id="PNX98765.1"/>
    </source>
</evidence>
<evidence type="ECO:0000259" key="5">
    <source>
        <dbReference type="SMART" id="SM00645"/>
    </source>
</evidence>
<dbReference type="Gene3D" id="3.90.70.10">
    <property type="entry name" value="Cysteine proteinases"/>
    <property type="match status" value="1"/>
</dbReference>
<dbReference type="Proteomes" id="UP000236291">
    <property type="component" value="Unassembled WGS sequence"/>
</dbReference>
<comment type="similarity">
    <text evidence="1">Belongs to the peptidase C1 family.</text>
</comment>
<dbReference type="Pfam" id="PF00112">
    <property type="entry name" value="Peptidase_C1"/>
    <property type="match status" value="1"/>
</dbReference>
<dbReference type="SUPFAM" id="SSF54001">
    <property type="entry name" value="Cysteine proteinases"/>
    <property type="match status" value="1"/>
</dbReference>
<dbReference type="EMBL" id="ASHM01017012">
    <property type="protein sequence ID" value="PNX98765.1"/>
    <property type="molecule type" value="Genomic_DNA"/>
</dbReference>
<keyword evidence="3" id="KW-0378">Hydrolase</keyword>
<evidence type="ECO:0000256" key="1">
    <source>
        <dbReference type="ARBA" id="ARBA00008455"/>
    </source>
</evidence>
<reference evidence="6 7" key="2">
    <citation type="journal article" date="2017" name="Front. Plant Sci.">
        <title>Gene Classification and Mining of Molecular Markers Useful in Red Clover (Trifolium pratense) Breeding.</title>
        <authorList>
            <person name="Istvanek J."/>
            <person name="Dluhosova J."/>
            <person name="Dluhos P."/>
            <person name="Patkova L."/>
            <person name="Nedelnik J."/>
            <person name="Repkova J."/>
        </authorList>
    </citation>
    <scope>NUCLEOTIDE SEQUENCE [LARGE SCALE GENOMIC DNA]</scope>
    <source>
        <strain evidence="7">cv. Tatra</strain>
        <tissue evidence="6">Young leaves</tissue>
    </source>
</reference>
<protein>
    <submittedName>
        <fullName evidence="6">Cathepsin b-like protein</fullName>
    </submittedName>
</protein>
<proteinExistence type="inferred from homology"/>
<dbReference type="InterPro" id="IPR038765">
    <property type="entry name" value="Papain-like_cys_pep_sf"/>
</dbReference>
<reference evidence="6 7" key="1">
    <citation type="journal article" date="2014" name="Am. J. Bot.">
        <title>Genome assembly and annotation for red clover (Trifolium pratense; Fabaceae).</title>
        <authorList>
            <person name="Istvanek J."/>
            <person name="Jaros M."/>
            <person name="Krenek A."/>
            <person name="Repkova J."/>
        </authorList>
    </citation>
    <scope>NUCLEOTIDE SEQUENCE [LARGE SCALE GENOMIC DNA]</scope>
    <source>
        <strain evidence="7">cv. Tatra</strain>
        <tissue evidence="6">Young leaves</tissue>
    </source>
</reference>
<dbReference type="InterPro" id="IPR000668">
    <property type="entry name" value="Peptidase_C1A_C"/>
</dbReference>
<dbReference type="PANTHER" id="PTHR12411">
    <property type="entry name" value="CYSTEINE PROTEASE FAMILY C1-RELATED"/>
    <property type="match status" value="1"/>
</dbReference>
<gene>
    <name evidence="6" type="ORF">L195_g022022</name>
</gene>
<dbReference type="GO" id="GO:0008234">
    <property type="term" value="F:cysteine-type peptidase activity"/>
    <property type="evidence" value="ECO:0007669"/>
    <property type="project" value="UniProtKB-KW"/>
</dbReference>
<sequence>MDDDEYDDYYLDQDEVDLRDRGYFNEVTDQGQVEGECCYAHAAVGAVEYLHHRKQQGQNRVILSPQDIYNNLVYGQNGVEENAQEDDEVDKHAKTSMQTLAWIRENGCVLKEACPYTGVAVPPKPLAERRNDVRLRIETFKPVKLRNLEDHVRTIGPVIAAIDWVKELDDWGAEDVIYTGPADAAAFDRAEGHSVLVMGFGPNYWLVRNSHGDNWGNAGYAKFTRAKVHGRFLIDGCWAPVGIAYRDPGGADYNAI</sequence>
<organism evidence="6 7">
    <name type="scientific">Trifolium pratense</name>
    <name type="common">Red clover</name>
    <dbReference type="NCBI Taxonomy" id="57577"/>
    <lineage>
        <taxon>Eukaryota</taxon>
        <taxon>Viridiplantae</taxon>
        <taxon>Streptophyta</taxon>
        <taxon>Embryophyta</taxon>
        <taxon>Tracheophyta</taxon>
        <taxon>Spermatophyta</taxon>
        <taxon>Magnoliopsida</taxon>
        <taxon>eudicotyledons</taxon>
        <taxon>Gunneridae</taxon>
        <taxon>Pentapetalae</taxon>
        <taxon>rosids</taxon>
        <taxon>fabids</taxon>
        <taxon>Fabales</taxon>
        <taxon>Fabaceae</taxon>
        <taxon>Papilionoideae</taxon>
        <taxon>50 kb inversion clade</taxon>
        <taxon>NPAAA clade</taxon>
        <taxon>Hologalegina</taxon>
        <taxon>IRL clade</taxon>
        <taxon>Trifolieae</taxon>
        <taxon>Trifolium</taxon>
    </lineage>
</organism>
<comment type="caution">
    <text evidence="6">The sequence shown here is derived from an EMBL/GenBank/DDBJ whole genome shotgun (WGS) entry which is preliminary data.</text>
</comment>
<dbReference type="InterPro" id="IPR013128">
    <property type="entry name" value="Peptidase_C1A"/>
</dbReference>
<evidence type="ECO:0000256" key="2">
    <source>
        <dbReference type="ARBA" id="ARBA00022670"/>
    </source>
</evidence>
<feature type="domain" description="Peptidase C1A papain C-terminal" evidence="5">
    <location>
        <begin position="12"/>
        <end position="241"/>
    </location>
</feature>